<evidence type="ECO:0000313" key="18">
    <source>
        <dbReference type="Proteomes" id="UP000765507"/>
    </source>
</evidence>
<feature type="compositionally biased region" description="Basic and acidic residues" evidence="14">
    <location>
        <begin position="163"/>
        <end position="181"/>
    </location>
</feature>
<feature type="compositionally biased region" description="Basic and acidic residues" evidence="14">
    <location>
        <begin position="202"/>
        <end position="214"/>
    </location>
</feature>
<feature type="signal peptide" evidence="15">
    <location>
        <begin position="1"/>
        <end position="22"/>
    </location>
</feature>
<keyword evidence="10" id="KW-0391">Immunity</keyword>
<name>A0A8T1T246_CHESE</name>
<keyword evidence="6 15" id="KW-0732">Signal</keyword>
<dbReference type="GO" id="GO:0045087">
    <property type="term" value="P:innate immune response"/>
    <property type="evidence" value="ECO:0007669"/>
    <property type="project" value="UniProtKB-KW"/>
</dbReference>
<evidence type="ECO:0000259" key="16">
    <source>
        <dbReference type="PROSITE" id="PS50041"/>
    </source>
</evidence>
<feature type="compositionally biased region" description="Polar residues" evidence="14">
    <location>
        <begin position="147"/>
        <end position="157"/>
    </location>
</feature>
<organism evidence="17 18">
    <name type="scientific">Chelydra serpentina</name>
    <name type="common">Snapping turtle</name>
    <name type="synonym">Testudo serpentina</name>
    <dbReference type="NCBI Taxonomy" id="8475"/>
    <lineage>
        <taxon>Eukaryota</taxon>
        <taxon>Metazoa</taxon>
        <taxon>Chordata</taxon>
        <taxon>Craniata</taxon>
        <taxon>Vertebrata</taxon>
        <taxon>Euteleostomi</taxon>
        <taxon>Archelosauria</taxon>
        <taxon>Testudinata</taxon>
        <taxon>Testudines</taxon>
        <taxon>Cryptodira</taxon>
        <taxon>Durocryptodira</taxon>
        <taxon>Americhelydia</taxon>
        <taxon>Chelydroidea</taxon>
        <taxon>Chelydridae</taxon>
        <taxon>Chelydra</taxon>
    </lineage>
</organism>
<dbReference type="Gene3D" id="3.10.100.10">
    <property type="entry name" value="Mannose-Binding Protein A, subunit A"/>
    <property type="match status" value="1"/>
</dbReference>
<dbReference type="GO" id="GO:0030246">
    <property type="term" value="F:carbohydrate binding"/>
    <property type="evidence" value="ECO:0007669"/>
    <property type="project" value="UniProtKB-KW"/>
</dbReference>
<evidence type="ECO:0000256" key="8">
    <source>
        <dbReference type="ARBA" id="ARBA00022737"/>
    </source>
</evidence>
<dbReference type="InterPro" id="IPR033990">
    <property type="entry name" value="Collectin_CTLD"/>
</dbReference>
<keyword evidence="13" id="KW-0379">Hydroxylation</keyword>
<dbReference type="OrthoDB" id="10255512at2759"/>
<evidence type="ECO:0000256" key="9">
    <source>
        <dbReference type="ARBA" id="ARBA00022837"/>
    </source>
</evidence>
<dbReference type="Pfam" id="PF00059">
    <property type="entry name" value="Lectin_C"/>
    <property type="match status" value="1"/>
</dbReference>
<dbReference type="PROSITE" id="PS00615">
    <property type="entry name" value="C_TYPE_LECTIN_1"/>
    <property type="match status" value="1"/>
</dbReference>
<dbReference type="GO" id="GO:0005581">
    <property type="term" value="C:collagen trimer"/>
    <property type="evidence" value="ECO:0007669"/>
    <property type="project" value="UniProtKB-KW"/>
</dbReference>
<evidence type="ECO:0000256" key="1">
    <source>
        <dbReference type="ARBA" id="ARBA00004613"/>
    </source>
</evidence>
<dbReference type="InterPro" id="IPR001304">
    <property type="entry name" value="C-type_lectin-like"/>
</dbReference>
<dbReference type="EMBL" id="JAHGAV010000043">
    <property type="protein sequence ID" value="KAG6935576.1"/>
    <property type="molecule type" value="Genomic_DNA"/>
</dbReference>
<dbReference type="PROSITE" id="PS50041">
    <property type="entry name" value="C_TYPE_LECTIN_2"/>
    <property type="match status" value="1"/>
</dbReference>
<dbReference type="Pfam" id="PF01391">
    <property type="entry name" value="Collagen"/>
    <property type="match status" value="1"/>
</dbReference>
<evidence type="ECO:0000256" key="14">
    <source>
        <dbReference type="SAM" id="MobiDB-lite"/>
    </source>
</evidence>
<keyword evidence="5" id="KW-0399">Innate immunity</keyword>
<accession>A0A8T1T246</accession>
<dbReference type="SUPFAM" id="SSF56436">
    <property type="entry name" value="C-type lectin-like"/>
    <property type="match status" value="1"/>
</dbReference>
<evidence type="ECO:0000256" key="4">
    <source>
        <dbReference type="ARBA" id="ARBA00022525"/>
    </source>
</evidence>
<feature type="region of interest" description="Disordered" evidence="14">
    <location>
        <begin position="44"/>
        <end position="219"/>
    </location>
</feature>
<dbReference type="InterPro" id="IPR051077">
    <property type="entry name" value="Ca-dependent_lectin"/>
</dbReference>
<feature type="chain" id="PRO_5035810213" evidence="15">
    <location>
        <begin position="23"/>
        <end position="373"/>
    </location>
</feature>
<dbReference type="CDD" id="cd03591">
    <property type="entry name" value="CLECT_collectin_like"/>
    <property type="match status" value="1"/>
</dbReference>
<dbReference type="GO" id="GO:0005771">
    <property type="term" value="C:multivesicular body"/>
    <property type="evidence" value="ECO:0007669"/>
    <property type="project" value="TreeGrafter"/>
</dbReference>
<evidence type="ECO:0000256" key="2">
    <source>
        <dbReference type="ARBA" id="ARBA00007899"/>
    </source>
</evidence>
<comment type="subcellular location">
    <subcellularLocation>
        <location evidence="1">Secreted</location>
    </subcellularLocation>
</comment>
<dbReference type="InterPro" id="IPR008160">
    <property type="entry name" value="Collagen"/>
</dbReference>
<dbReference type="PANTHER" id="PTHR24024">
    <property type="entry name" value="PULMONARY SURFACTANT-ASSOCIATED PROTEIN A"/>
    <property type="match status" value="1"/>
</dbReference>
<evidence type="ECO:0000256" key="11">
    <source>
        <dbReference type="ARBA" id="ARBA00023119"/>
    </source>
</evidence>
<evidence type="ECO:0000256" key="3">
    <source>
        <dbReference type="ARBA" id="ARBA00011267"/>
    </source>
</evidence>
<evidence type="ECO:0000256" key="5">
    <source>
        <dbReference type="ARBA" id="ARBA00022588"/>
    </source>
</evidence>
<dbReference type="GO" id="GO:0005615">
    <property type="term" value="C:extracellular space"/>
    <property type="evidence" value="ECO:0007669"/>
    <property type="project" value="TreeGrafter"/>
</dbReference>
<comment type="subunit">
    <text evidence="3">Oligomeric complex of 4 set of homotrimers.</text>
</comment>
<reference evidence="17 18" key="1">
    <citation type="journal article" date="2020" name="G3 (Bethesda)">
        <title>Draft Genome of the Common Snapping Turtle, Chelydra serpentina, a Model for Phenotypic Plasticity in Reptiles.</title>
        <authorList>
            <person name="Das D."/>
            <person name="Singh S.K."/>
            <person name="Bierstedt J."/>
            <person name="Erickson A."/>
            <person name="Galli G.L.J."/>
            <person name="Crossley D.A. 2nd"/>
            <person name="Rhen T."/>
        </authorList>
    </citation>
    <scope>NUCLEOTIDE SEQUENCE [LARGE SCALE GENOMIC DNA]</scope>
    <source>
        <strain evidence="17">KW</strain>
    </source>
</reference>
<dbReference type="FunFam" id="1.20.5.360:FF:000001">
    <property type="entry name" value="Pulmonary surfactant-associated protein D"/>
    <property type="match status" value="1"/>
</dbReference>
<keyword evidence="12" id="KW-1015">Disulfide bond</keyword>
<dbReference type="FunFam" id="3.10.100.10:FF:000045">
    <property type="entry name" value="Pulmonary surfactant-associated protein D"/>
    <property type="match status" value="1"/>
</dbReference>
<keyword evidence="8" id="KW-0677">Repeat</keyword>
<dbReference type="Pfam" id="PF09006">
    <property type="entry name" value="Surfac_D-trimer"/>
    <property type="match status" value="1"/>
</dbReference>
<dbReference type="InterPro" id="IPR018378">
    <property type="entry name" value="C-type_lectin_CS"/>
</dbReference>
<feature type="compositionally biased region" description="Basic and acidic residues" evidence="14">
    <location>
        <begin position="51"/>
        <end position="64"/>
    </location>
</feature>
<dbReference type="Gene3D" id="1.20.5.360">
    <property type="entry name" value="SFTPD helical domain"/>
    <property type="match status" value="1"/>
</dbReference>
<evidence type="ECO:0000256" key="10">
    <source>
        <dbReference type="ARBA" id="ARBA00022859"/>
    </source>
</evidence>
<feature type="compositionally biased region" description="Basic and acidic residues" evidence="14">
    <location>
        <begin position="127"/>
        <end position="142"/>
    </location>
</feature>
<gene>
    <name evidence="17" type="ORF">G0U57_014784</name>
</gene>
<keyword evidence="4" id="KW-0964">Secreted</keyword>
<comment type="similarity">
    <text evidence="2">Belongs to the SFTPD family.</text>
</comment>
<dbReference type="InterPro" id="IPR016186">
    <property type="entry name" value="C-type_lectin-like/link_sf"/>
</dbReference>
<proteinExistence type="inferred from homology"/>
<feature type="domain" description="C-type lectin" evidence="16">
    <location>
        <begin position="271"/>
        <end position="372"/>
    </location>
</feature>
<sequence length="373" mass="38331">MLLLPTLITFALGISLLKTSTATPSQSVQKWDPNACAVVVCGPAQNGLPGRDGRDGKEGPKGEKGSQGLQGLKGSQGPPGKMGPAGLVGGKGSPGEKGTKGDIGDRGLQGVPGLKGNPGNAGPSGPKGDKGSPGEKGVKGERGLPGTTGSKGQTGITGSPGPKGDKGSVGEKGAKGDKGDRGLQGSSGLQGPKGQIGSPGLKGDKGSVGEKGTKGDSGLSEINLLKRQVSTLEGQLRALQSSFSKYKQVIMFPNGRIVGEKIFMTSGYEGNFDSLKQRCSQAGGQLASPRNAAENAAIQQIVVLYNKSVFLGINDIQTEGRFKYLNGENIVYSNWQTGEPNNDNGVEDCVELYSSGKWNDKSCGERRLIVCEF</sequence>
<keyword evidence="9" id="KW-0106">Calcium</keyword>
<keyword evidence="7" id="KW-0430">Lectin</keyword>
<keyword evidence="18" id="KW-1185">Reference proteome</keyword>
<dbReference type="SMART" id="SM00034">
    <property type="entry name" value="CLECT"/>
    <property type="match status" value="1"/>
</dbReference>
<dbReference type="AlphaFoldDB" id="A0A8T1T246"/>
<feature type="compositionally biased region" description="Low complexity" evidence="14">
    <location>
        <begin position="66"/>
        <end position="79"/>
    </location>
</feature>
<evidence type="ECO:0000256" key="15">
    <source>
        <dbReference type="SAM" id="SignalP"/>
    </source>
</evidence>
<evidence type="ECO:0000256" key="13">
    <source>
        <dbReference type="ARBA" id="ARBA00023278"/>
    </source>
</evidence>
<dbReference type="PANTHER" id="PTHR24024:SF15">
    <property type="entry name" value="PULMONARY SURFACTANT-ASSOCIATED PROTEIN D"/>
    <property type="match status" value="1"/>
</dbReference>
<evidence type="ECO:0000256" key="12">
    <source>
        <dbReference type="ARBA" id="ARBA00023157"/>
    </source>
</evidence>
<dbReference type="Proteomes" id="UP000765507">
    <property type="component" value="Unassembled WGS sequence"/>
</dbReference>
<keyword evidence="11" id="KW-0176">Collagen</keyword>
<evidence type="ECO:0000313" key="17">
    <source>
        <dbReference type="EMBL" id="KAG6935576.1"/>
    </source>
</evidence>
<dbReference type="InterPro" id="IPR015097">
    <property type="entry name" value="Surfac_D-trimer"/>
</dbReference>
<dbReference type="InterPro" id="IPR016187">
    <property type="entry name" value="CTDL_fold"/>
</dbReference>
<dbReference type="SUPFAM" id="SSF57944">
    <property type="entry name" value="Triple coiled coil domain of C-type lectins"/>
    <property type="match status" value="1"/>
</dbReference>
<protein>
    <submittedName>
        <fullName evidence="17">Surfactant protein D</fullName>
    </submittedName>
</protein>
<evidence type="ECO:0000256" key="7">
    <source>
        <dbReference type="ARBA" id="ARBA00022734"/>
    </source>
</evidence>
<evidence type="ECO:0000256" key="6">
    <source>
        <dbReference type="ARBA" id="ARBA00022729"/>
    </source>
</evidence>
<comment type="caution">
    <text evidence="17">The sequence shown here is derived from an EMBL/GenBank/DDBJ whole genome shotgun (WGS) entry which is preliminary data.</text>
</comment>
<feature type="compositionally biased region" description="Gly residues" evidence="14">
    <location>
        <begin position="86"/>
        <end position="95"/>
    </location>
</feature>